<evidence type="ECO:0000313" key="4">
    <source>
        <dbReference type="Proteomes" id="UP000254771"/>
    </source>
</evidence>
<evidence type="ECO:0000313" key="3">
    <source>
        <dbReference type="EMBL" id="RDH82064.1"/>
    </source>
</evidence>
<dbReference type="Proteomes" id="UP000254771">
    <property type="component" value="Unassembled WGS sequence"/>
</dbReference>
<sequence length="192" mass="21033">MMDGNYLANPAIFLIQTLFGLYILAVMLRLILQLVKADFYNPVSQFLVRATNPPLKLLRRFIPGFGGIDISSIVLVWALKAAELGLVILLSGASVNALGPFLWAIPELVELLINIFLFAILIQVILSWINPGAYNPASALLHSLTDPVMRPARRILPPISGLDLSPMLVMIGLVLLKMLLLPPLRVITGSPF</sequence>
<organism evidence="3 4">
    <name type="scientific">endosymbiont of Escarpia spicata</name>
    <dbReference type="NCBI Taxonomy" id="2200908"/>
    <lineage>
        <taxon>Bacteria</taxon>
        <taxon>Pseudomonadati</taxon>
        <taxon>Pseudomonadota</taxon>
        <taxon>Gammaproteobacteria</taxon>
        <taxon>sulfur-oxidizing symbionts</taxon>
    </lineage>
</organism>
<dbReference type="AlphaFoldDB" id="A0A370DCG5"/>
<keyword evidence="2" id="KW-1133">Transmembrane helix</keyword>
<evidence type="ECO:0000256" key="1">
    <source>
        <dbReference type="ARBA" id="ARBA00010894"/>
    </source>
</evidence>
<keyword evidence="4" id="KW-1185">Reference proteome</keyword>
<feature type="transmembrane region" description="Helical" evidence="2">
    <location>
        <begin position="61"/>
        <end position="79"/>
    </location>
</feature>
<feature type="transmembrane region" description="Helical" evidence="2">
    <location>
        <begin position="12"/>
        <end position="32"/>
    </location>
</feature>
<evidence type="ECO:0000256" key="2">
    <source>
        <dbReference type="SAM" id="Phobius"/>
    </source>
</evidence>
<keyword evidence="2" id="KW-0812">Transmembrane</keyword>
<dbReference type="GO" id="GO:0016020">
    <property type="term" value="C:membrane"/>
    <property type="evidence" value="ECO:0007669"/>
    <property type="project" value="InterPro"/>
</dbReference>
<proteinExistence type="inferred from homology"/>
<dbReference type="EMBL" id="QFXE01000021">
    <property type="protein sequence ID" value="RDH82064.1"/>
    <property type="molecule type" value="Genomic_DNA"/>
</dbReference>
<feature type="transmembrane region" description="Helical" evidence="2">
    <location>
        <begin position="86"/>
        <end position="105"/>
    </location>
</feature>
<comment type="caution">
    <text evidence="3">The sequence shown here is derived from an EMBL/GenBank/DDBJ whole genome shotgun (WGS) entry which is preliminary data.</text>
</comment>
<comment type="similarity">
    <text evidence="1">Belongs to the YggT family.</text>
</comment>
<dbReference type="InterPro" id="IPR003425">
    <property type="entry name" value="CCB3/YggT"/>
</dbReference>
<accession>A0A370DCG5</accession>
<gene>
    <name evidence="3" type="ORF">DIZ78_16690</name>
</gene>
<dbReference type="Pfam" id="PF02325">
    <property type="entry name" value="CCB3_YggT"/>
    <property type="match status" value="2"/>
</dbReference>
<reference evidence="3 4" key="1">
    <citation type="journal article" date="2018" name="ISME J.">
        <title>Endosymbiont genomes yield clues of tubeworm success.</title>
        <authorList>
            <person name="Li Y."/>
            <person name="Liles M.R."/>
            <person name="Halanych K.M."/>
        </authorList>
    </citation>
    <scope>NUCLEOTIDE SEQUENCE [LARGE SCALE GENOMIC DNA]</scope>
    <source>
        <strain evidence="3">A1462</strain>
    </source>
</reference>
<dbReference type="PANTHER" id="PTHR33219">
    <property type="entry name" value="YLMG HOMOLOG PROTEIN 2, CHLOROPLASTIC"/>
    <property type="match status" value="1"/>
</dbReference>
<keyword evidence="2" id="KW-0472">Membrane</keyword>
<name>A0A370DCG5_9GAMM</name>
<protein>
    <submittedName>
        <fullName evidence="3">YggT family protein</fullName>
    </submittedName>
</protein>
<dbReference type="PANTHER" id="PTHR33219:SF14">
    <property type="entry name" value="PROTEIN COFACTOR ASSEMBLY OF COMPLEX C SUBUNIT B CCB3, CHLOROPLASTIC-RELATED"/>
    <property type="match status" value="1"/>
</dbReference>
<feature type="transmembrane region" description="Helical" evidence="2">
    <location>
        <begin position="111"/>
        <end position="134"/>
    </location>
</feature>